<gene>
    <name evidence="5" type="ORF">GCM10007209_21370</name>
</gene>
<dbReference type="RefSeq" id="WP_188423863.1">
    <property type="nucleotide sequence ID" value="NZ_BMCI01000003.1"/>
</dbReference>
<organism evidence="5 6">
    <name type="scientific">Haloferax sulfurifontis</name>
    <dbReference type="NCBI Taxonomy" id="255616"/>
    <lineage>
        <taxon>Archaea</taxon>
        <taxon>Methanobacteriati</taxon>
        <taxon>Methanobacteriota</taxon>
        <taxon>Stenosarchaea group</taxon>
        <taxon>Halobacteria</taxon>
        <taxon>Halobacteriales</taxon>
        <taxon>Haloferacaceae</taxon>
        <taxon>Haloferax</taxon>
    </lineage>
</organism>
<dbReference type="PANTHER" id="PTHR40698:SF1">
    <property type="entry name" value="FLAGELLA-RELATED PROTEIN D-RELATED"/>
    <property type="match status" value="1"/>
</dbReference>
<reference evidence="5" key="1">
    <citation type="journal article" date="2014" name="Int. J. Syst. Evol. Microbiol.">
        <title>Complete genome sequence of Corynebacterium casei LMG S-19264T (=DSM 44701T), isolated from a smear-ripened cheese.</title>
        <authorList>
            <consortium name="US DOE Joint Genome Institute (JGI-PGF)"/>
            <person name="Walter F."/>
            <person name="Albersmeier A."/>
            <person name="Kalinowski J."/>
            <person name="Ruckert C."/>
        </authorList>
    </citation>
    <scope>NUCLEOTIDE SEQUENCE</scope>
    <source>
        <strain evidence="5">CCM 7217</strain>
    </source>
</reference>
<sequence>MLAASMMEWQNDEDAADAGDETTEGQHMSSDDGLGFEEGIDDLSDEFGDFGDDLDDGFDDDDFGGFGDDNSEELAELEDRIGELENEVSAISSGMNTVREENKQIGETVEELDDTIRKLLDIYEMVTRGINPFVDDAREMGGLDGGGAFGLFEAEAEDEEHLDPEVANADAESFFDDDFGELDAEEGAKEAELAAEDELVEAERESPADALDDGDDEADETDEADDSGGAGGASFDDLKEQYEEGGGWDDEDDAEADDAGTDLDDDLDAETDLDDELADLEDESEDEALDDVDPVEAETDDDEEADVEAVDDLDDAFDDEPLDPEAEVEDADGDVRKTLDELEAEYATAAANDEPSGDDEAAAEPEPSASVEASDAYLTGLPSNYVSEVLVLEWAEHLVSVGGALGASRALRQYREQDWISRAVESELNAHIGQIAPSVEDADDHELRIDDHQTSLAYVCRLAEDVPRGQLYEELVAYGGRFDGIRC</sequence>
<feature type="compositionally biased region" description="Acidic residues" evidence="3">
    <location>
        <begin position="173"/>
        <end position="185"/>
    </location>
</feature>
<dbReference type="InterPro" id="IPR006752">
    <property type="entry name" value="Arch_fla_DE"/>
</dbReference>
<proteinExistence type="predicted"/>
<dbReference type="InterPro" id="IPR009205">
    <property type="entry name" value="FlaC_arc"/>
</dbReference>
<keyword evidence="2" id="KW-0974">Archaeal flagellum</keyword>
<dbReference type="Pfam" id="PF04659">
    <property type="entry name" value="Arch_fla_DE"/>
    <property type="match status" value="1"/>
</dbReference>
<feature type="compositionally biased region" description="Acidic residues" evidence="3">
    <location>
        <begin position="246"/>
        <end position="332"/>
    </location>
</feature>
<comment type="caution">
    <text evidence="5">The sequence shown here is derived from an EMBL/GenBank/DDBJ whole genome shotgun (WGS) entry which is preliminary data.</text>
</comment>
<evidence type="ECO:0000256" key="1">
    <source>
        <dbReference type="ARBA" id="ARBA00004618"/>
    </source>
</evidence>
<feature type="region of interest" description="Disordered" evidence="3">
    <location>
        <begin position="156"/>
        <end position="335"/>
    </location>
</feature>
<dbReference type="Pfam" id="PF05377">
    <property type="entry name" value="FlaC_arch"/>
    <property type="match status" value="1"/>
</dbReference>
<feature type="region of interest" description="Disordered" evidence="3">
    <location>
        <begin position="1"/>
        <end position="72"/>
    </location>
</feature>
<feature type="compositionally biased region" description="Acidic residues" evidence="3">
    <location>
        <begin position="210"/>
        <end position="226"/>
    </location>
</feature>
<evidence type="ECO:0000256" key="2">
    <source>
        <dbReference type="ARBA" id="ARBA00022440"/>
    </source>
</evidence>
<evidence type="ECO:0000313" key="5">
    <source>
        <dbReference type="EMBL" id="GGC59113.1"/>
    </source>
</evidence>
<accession>A0A830DTF0</accession>
<dbReference type="InterPro" id="IPR052494">
    <property type="entry name" value="Flagella_assembly_related"/>
</dbReference>
<name>A0A830DTF0_9EURY</name>
<feature type="compositionally biased region" description="Acidic residues" evidence="3">
    <location>
        <begin position="34"/>
        <end position="72"/>
    </location>
</feature>
<evidence type="ECO:0000313" key="6">
    <source>
        <dbReference type="Proteomes" id="UP000646833"/>
    </source>
</evidence>
<dbReference type="AlphaFoldDB" id="A0A830DTF0"/>
<feature type="domain" description="Archaeal flagella protein FlaD/E" evidence="4">
    <location>
        <begin position="375"/>
        <end position="463"/>
    </location>
</feature>
<protein>
    <recommendedName>
        <fullName evidence="4">Archaeal flagella protein FlaD/E domain-containing protein</fullName>
    </recommendedName>
</protein>
<dbReference type="PANTHER" id="PTHR40698">
    <property type="entry name" value="FLAGELLA-RELATED PROTEIN E-RELATED-RELATED"/>
    <property type="match status" value="1"/>
</dbReference>
<dbReference type="GO" id="GO:0097588">
    <property type="term" value="P:archaeal or bacterial-type flagellum-dependent cell motility"/>
    <property type="evidence" value="ECO:0007669"/>
    <property type="project" value="InterPro"/>
</dbReference>
<evidence type="ECO:0000256" key="3">
    <source>
        <dbReference type="SAM" id="MobiDB-lite"/>
    </source>
</evidence>
<dbReference type="Proteomes" id="UP000646833">
    <property type="component" value="Unassembled WGS sequence"/>
</dbReference>
<dbReference type="GO" id="GO:0097589">
    <property type="term" value="C:archaeal-type flagellum"/>
    <property type="evidence" value="ECO:0007669"/>
    <property type="project" value="UniProtKB-SubCell"/>
</dbReference>
<feature type="region of interest" description="Disordered" evidence="3">
    <location>
        <begin position="349"/>
        <end position="371"/>
    </location>
</feature>
<reference evidence="5" key="2">
    <citation type="submission" date="2020-09" db="EMBL/GenBank/DDBJ databases">
        <authorList>
            <person name="Sun Q."/>
            <person name="Sedlacek I."/>
        </authorList>
    </citation>
    <scope>NUCLEOTIDE SEQUENCE</scope>
    <source>
        <strain evidence="5">CCM 7217</strain>
    </source>
</reference>
<feature type="compositionally biased region" description="Acidic residues" evidence="3">
    <location>
        <begin position="10"/>
        <end position="23"/>
    </location>
</feature>
<dbReference type="EMBL" id="BMCI01000003">
    <property type="protein sequence ID" value="GGC59113.1"/>
    <property type="molecule type" value="Genomic_DNA"/>
</dbReference>
<evidence type="ECO:0000259" key="4">
    <source>
        <dbReference type="Pfam" id="PF04659"/>
    </source>
</evidence>
<comment type="subcellular location">
    <subcellularLocation>
        <location evidence="1">Archaeal flagellum</location>
    </subcellularLocation>
</comment>